<accession>E5Y6A5</accession>
<sequence length="81" mass="8517">MSLSKEELVLTACFLKSTDMSISIEDALGDVKQISTSLPESFDPAHSRLLAKAACILLASNRLSPGDAIAEAQKVITLAGL</sequence>
<proteinExistence type="predicted"/>
<reference evidence="1 2" key="2">
    <citation type="submission" date="2013-04" db="EMBL/GenBank/DDBJ databases">
        <title>The Genome Sequence of Bilophila wadsworthia 3_1_6.</title>
        <authorList>
            <consortium name="The Broad Institute Genomics Platform"/>
            <person name="Earl A."/>
            <person name="Ward D."/>
            <person name="Feldgarden M."/>
            <person name="Gevers D."/>
            <person name="Sibley C."/>
            <person name="Strauss J."/>
            <person name="Allen-Vercoe E."/>
            <person name="Walker B."/>
            <person name="Young S."/>
            <person name="Zeng Q."/>
            <person name="Gargeya S."/>
            <person name="Fitzgerald M."/>
            <person name="Haas B."/>
            <person name="Abouelleil A."/>
            <person name="Allen A.W."/>
            <person name="Alvarado L."/>
            <person name="Arachchi H.M."/>
            <person name="Berlin A.M."/>
            <person name="Chapman S.B."/>
            <person name="Gainer-Dewar J."/>
            <person name="Goldberg J."/>
            <person name="Griggs A."/>
            <person name="Gujja S."/>
            <person name="Hansen M."/>
            <person name="Howarth C."/>
            <person name="Imamovic A."/>
            <person name="Ireland A."/>
            <person name="Larimer J."/>
            <person name="McCowan C."/>
            <person name="Murphy C."/>
            <person name="Pearson M."/>
            <person name="Poon T.W."/>
            <person name="Priest M."/>
            <person name="Roberts A."/>
            <person name="Saif S."/>
            <person name="Shea T."/>
            <person name="Sisk P."/>
            <person name="Sykes S."/>
            <person name="Wortman J."/>
            <person name="Nusbaum C."/>
            <person name="Birren B."/>
        </authorList>
    </citation>
    <scope>NUCLEOTIDE SEQUENCE [LARGE SCALE GENOMIC DNA]</scope>
    <source>
        <strain evidence="1 2">3_1_6</strain>
    </source>
</reference>
<evidence type="ECO:0000313" key="1">
    <source>
        <dbReference type="EMBL" id="EFV44377.1"/>
    </source>
</evidence>
<dbReference type="HOGENOM" id="CLU_2566995_0_0_7"/>
<keyword evidence="2" id="KW-1185">Reference proteome</keyword>
<dbReference type="STRING" id="563192.HMPREF0179_01718"/>
<reference evidence="1 2" key="1">
    <citation type="submission" date="2010-10" db="EMBL/GenBank/DDBJ databases">
        <authorList>
            <consortium name="The Broad Institute Genome Sequencing Platform"/>
            <person name="Ward D."/>
            <person name="Earl A."/>
            <person name="Feldgarden M."/>
            <person name="Young S.K."/>
            <person name="Gargeya S."/>
            <person name="Zeng Q."/>
            <person name="Alvarado L."/>
            <person name="Berlin A."/>
            <person name="Bochicchio J."/>
            <person name="Chapman S.B."/>
            <person name="Chen Z."/>
            <person name="Freedman E."/>
            <person name="Gellesch M."/>
            <person name="Goldberg J."/>
            <person name="Griggs A."/>
            <person name="Gujja S."/>
            <person name="Heilman E."/>
            <person name="Heiman D."/>
            <person name="Howarth C."/>
            <person name="Mehta T."/>
            <person name="Neiman D."/>
            <person name="Pearson M."/>
            <person name="Roberts A."/>
            <person name="Saif S."/>
            <person name="Shea T."/>
            <person name="Shenoy N."/>
            <person name="Sisk P."/>
            <person name="Stolte C."/>
            <person name="Sykes S."/>
            <person name="White J."/>
            <person name="Yandava C."/>
            <person name="Allen-Vercoe E."/>
            <person name="Sibley C."/>
            <person name="Ambrose C.E."/>
            <person name="Strauss J."/>
            <person name="Daigneault M."/>
            <person name="Haas B."/>
            <person name="Nusbaum C."/>
            <person name="Birren B."/>
        </authorList>
    </citation>
    <scope>NUCLEOTIDE SEQUENCE [LARGE SCALE GENOMIC DNA]</scope>
    <source>
        <strain evidence="1 2">3_1_6</strain>
    </source>
</reference>
<gene>
    <name evidence="1" type="ORF">HMPREF0179_01718</name>
</gene>
<organism evidence="1 2">
    <name type="scientific">Bilophila wadsworthia (strain 3_1_6)</name>
    <dbReference type="NCBI Taxonomy" id="563192"/>
    <lineage>
        <taxon>Bacteria</taxon>
        <taxon>Pseudomonadati</taxon>
        <taxon>Thermodesulfobacteriota</taxon>
        <taxon>Desulfovibrionia</taxon>
        <taxon>Desulfovibrionales</taxon>
        <taxon>Desulfovibrionaceae</taxon>
        <taxon>Bilophila</taxon>
    </lineage>
</organism>
<dbReference type="Proteomes" id="UP000006034">
    <property type="component" value="Unassembled WGS sequence"/>
</dbReference>
<dbReference type="EMBL" id="ADCP02000003">
    <property type="protein sequence ID" value="EFV44377.1"/>
    <property type="molecule type" value="Genomic_DNA"/>
</dbReference>
<name>E5Y6A5_BILW3</name>
<protein>
    <submittedName>
        <fullName evidence="1">Uncharacterized protein</fullName>
    </submittedName>
</protein>
<comment type="caution">
    <text evidence="1">The sequence shown here is derived from an EMBL/GenBank/DDBJ whole genome shotgun (WGS) entry which is preliminary data.</text>
</comment>
<dbReference type="AlphaFoldDB" id="E5Y6A5"/>
<evidence type="ECO:0000313" key="2">
    <source>
        <dbReference type="Proteomes" id="UP000006034"/>
    </source>
</evidence>